<dbReference type="InterPro" id="IPR013083">
    <property type="entry name" value="Znf_RING/FYVE/PHD"/>
</dbReference>
<sequence length="318" mass="35459">MMAISDVVVRNLTTLYLAVIVAIKVYGLATGQELHWSLCTGYIDDCCWSHPDCNSNVGRISPRVKDDDPPPPPSEHADPSEDDYLRIELDGWDNDDDDDDVEVRNEGEEEEQSDDENEENDNREERDEEDIRRMRRDVLRLRLRDFASRAANRRNRILDWADILMGLEDHSIELRLQVPEMDDYVGNPEDYVDAAGYEALLQNLADNDGSGRRGSPPAAKSAVSALPTVVIKSEEESLVCAICKDSVNVGEMSKKLPCGHGYHGDCIVPWLSARNSCPVCRFELPTDDPEYEEERKKRSTANAGGGPSSSGGYIPGSN</sequence>
<dbReference type="SUPFAM" id="SSF57850">
    <property type="entry name" value="RING/U-box"/>
    <property type="match status" value="1"/>
</dbReference>
<keyword evidence="4" id="KW-0479">Metal-binding</keyword>
<keyword evidence="6" id="KW-0833">Ubl conjugation pathway</keyword>
<evidence type="ECO:0000313" key="12">
    <source>
        <dbReference type="Proteomes" id="UP000325577"/>
    </source>
</evidence>
<dbReference type="GO" id="GO:0016567">
    <property type="term" value="P:protein ubiquitination"/>
    <property type="evidence" value="ECO:0007669"/>
    <property type="project" value="TreeGrafter"/>
</dbReference>
<evidence type="ECO:0000256" key="8">
    <source>
        <dbReference type="PROSITE-ProRule" id="PRU00175"/>
    </source>
</evidence>
<dbReference type="PROSITE" id="PS50089">
    <property type="entry name" value="ZF_RING_2"/>
    <property type="match status" value="1"/>
</dbReference>
<feature type="domain" description="RING-type" evidence="10">
    <location>
        <begin position="240"/>
        <end position="281"/>
    </location>
</feature>
<dbReference type="GO" id="GO:0005737">
    <property type="term" value="C:cytoplasm"/>
    <property type="evidence" value="ECO:0007669"/>
    <property type="project" value="TreeGrafter"/>
</dbReference>
<dbReference type="Proteomes" id="UP000325577">
    <property type="component" value="Linkage Group LG15"/>
</dbReference>
<dbReference type="EC" id="2.3.2.27" evidence="2"/>
<keyword evidence="12" id="KW-1185">Reference proteome</keyword>
<dbReference type="GO" id="GO:0061630">
    <property type="term" value="F:ubiquitin protein ligase activity"/>
    <property type="evidence" value="ECO:0007669"/>
    <property type="project" value="UniProtKB-EC"/>
</dbReference>
<dbReference type="EMBL" id="CM018038">
    <property type="protein sequence ID" value="KAA8537509.1"/>
    <property type="molecule type" value="Genomic_DNA"/>
</dbReference>
<keyword evidence="5 8" id="KW-0863">Zinc-finger</keyword>
<keyword evidence="3" id="KW-0808">Transferase</keyword>
<evidence type="ECO:0000259" key="10">
    <source>
        <dbReference type="PROSITE" id="PS50089"/>
    </source>
</evidence>
<dbReference type="OrthoDB" id="8062037at2759"/>
<protein>
    <recommendedName>
        <fullName evidence="2">RING-type E3 ubiquitin transferase</fullName>
        <ecNumber evidence="2">2.3.2.27</ecNumber>
    </recommendedName>
</protein>
<evidence type="ECO:0000256" key="5">
    <source>
        <dbReference type="ARBA" id="ARBA00022771"/>
    </source>
</evidence>
<feature type="region of interest" description="Disordered" evidence="9">
    <location>
        <begin position="288"/>
        <end position="318"/>
    </location>
</feature>
<accession>A0A5J5B450</accession>
<dbReference type="Gene3D" id="3.30.40.10">
    <property type="entry name" value="Zinc/RING finger domain, C3HC4 (zinc finger)"/>
    <property type="match status" value="1"/>
</dbReference>
<dbReference type="PANTHER" id="PTHR15710">
    <property type="entry name" value="E3 UBIQUITIN-PROTEIN LIGASE PRAJA"/>
    <property type="match status" value="1"/>
</dbReference>
<feature type="compositionally biased region" description="Acidic residues" evidence="9">
    <location>
        <begin position="90"/>
        <end position="122"/>
    </location>
</feature>
<evidence type="ECO:0000256" key="1">
    <source>
        <dbReference type="ARBA" id="ARBA00000900"/>
    </source>
</evidence>
<keyword evidence="7" id="KW-0862">Zinc</keyword>
<evidence type="ECO:0000256" key="9">
    <source>
        <dbReference type="SAM" id="MobiDB-lite"/>
    </source>
</evidence>
<gene>
    <name evidence="11" type="ORF">F0562_027117</name>
</gene>
<dbReference type="InterPro" id="IPR001841">
    <property type="entry name" value="Znf_RING"/>
</dbReference>
<dbReference type="GO" id="GO:0008270">
    <property type="term" value="F:zinc ion binding"/>
    <property type="evidence" value="ECO:0007669"/>
    <property type="project" value="UniProtKB-KW"/>
</dbReference>
<evidence type="ECO:0000256" key="6">
    <source>
        <dbReference type="ARBA" id="ARBA00022786"/>
    </source>
</evidence>
<evidence type="ECO:0000313" key="11">
    <source>
        <dbReference type="EMBL" id="KAA8537509.1"/>
    </source>
</evidence>
<comment type="catalytic activity">
    <reaction evidence="1">
        <text>S-ubiquitinyl-[E2 ubiquitin-conjugating enzyme]-L-cysteine + [acceptor protein]-L-lysine = [E2 ubiquitin-conjugating enzyme]-L-cysteine + N(6)-ubiquitinyl-[acceptor protein]-L-lysine.</text>
        <dbReference type="EC" id="2.3.2.27"/>
    </reaction>
</comment>
<evidence type="ECO:0000256" key="4">
    <source>
        <dbReference type="ARBA" id="ARBA00022723"/>
    </source>
</evidence>
<dbReference type="PANTHER" id="PTHR15710:SF217">
    <property type="entry name" value="E3 UBIQUITIN-PROTEIN LIGASE RDUF2"/>
    <property type="match status" value="1"/>
</dbReference>
<dbReference type="AlphaFoldDB" id="A0A5J5B450"/>
<name>A0A5J5B450_9ASTE</name>
<proteinExistence type="predicted"/>
<evidence type="ECO:0000256" key="3">
    <source>
        <dbReference type="ARBA" id="ARBA00022679"/>
    </source>
</evidence>
<dbReference type="SMART" id="SM00184">
    <property type="entry name" value="RING"/>
    <property type="match status" value="1"/>
</dbReference>
<dbReference type="CDD" id="cd16454">
    <property type="entry name" value="RING-H2_PA-TM-RING"/>
    <property type="match status" value="1"/>
</dbReference>
<reference evidence="11 12" key="1">
    <citation type="submission" date="2019-09" db="EMBL/GenBank/DDBJ databases">
        <title>A chromosome-level genome assembly of the Chinese tupelo Nyssa sinensis.</title>
        <authorList>
            <person name="Yang X."/>
            <person name="Kang M."/>
            <person name="Yang Y."/>
            <person name="Xiong H."/>
            <person name="Wang M."/>
            <person name="Zhang Z."/>
            <person name="Wang Z."/>
            <person name="Wu H."/>
            <person name="Ma T."/>
            <person name="Liu J."/>
            <person name="Xi Z."/>
        </authorList>
    </citation>
    <scope>NUCLEOTIDE SEQUENCE [LARGE SCALE GENOMIC DNA]</scope>
    <source>
        <strain evidence="11">J267</strain>
        <tissue evidence="11">Leaf</tissue>
    </source>
</reference>
<organism evidence="11 12">
    <name type="scientific">Nyssa sinensis</name>
    <dbReference type="NCBI Taxonomy" id="561372"/>
    <lineage>
        <taxon>Eukaryota</taxon>
        <taxon>Viridiplantae</taxon>
        <taxon>Streptophyta</taxon>
        <taxon>Embryophyta</taxon>
        <taxon>Tracheophyta</taxon>
        <taxon>Spermatophyta</taxon>
        <taxon>Magnoliopsida</taxon>
        <taxon>eudicotyledons</taxon>
        <taxon>Gunneridae</taxon>
        <taxon>Pentapetalae</taxon>
        <taxon>asterids</taxon>
        <taxon>Cornales</taxon>
        <taxon>Nyssaceae</taxon>
        <taxon>Nyssa</taxon>
    </lineage>
</organism>
<dbReference type="Pfam" id="PF13639">
    <property type="entry name" value="zf-RING_2"/>
    <property type="match status" value="1"/>
</dbReference>
<feature type="region of interest" description="Disordered" evidence="9">
    <location>
        <begin position="59"/>
        <end position="129"/>
    </location>
</feature>
<dbReference type="FunFam" id="3.30.40.10:FF:000022">
    <property type="entry name" value="E3 ubiquitin-protein ligase RING1-like"/>
    <property type="match status" value="1"/>
</dbReference>
<evidence type="ECO:0000256" key="7">
    <source>
        <dbReference type="ARBA" id="ARBA00022833"/>
    </source>
</evidence>
<feature type="compositionally biased region" description="Basic and acidic residues" evidence="9">
    <location>
        <begin position="75"/>
        <end position="89"/>
    </location>
</feature>
<evidence type="ECO:0000256" key="2">
    <source>
        <dbReference type="ARBA" id="ARBA00012483"/>
    </source>
</evidence>